<sequence>MNIGSDAAIGPVGREGFLTIYRLLRDDAGLSPDEATRFLAEGMLINTVLALQLQDSGDPDALELVTQACGGDLDRFRTLAAAAAPTSIQ</sequence>
<name>A0A7W9LJT4_9ACTN</name>
<protein>
    <submittedName>
        <fullName evidence="1">Uncharacterized protein</fullName>
    </submittedName>
</protein>
<proteinExistence type="predicted"/>
<reference evidence="1 2" key="1">
    <citation type="submission" date="2020-08" db="EMBL/GenBank/DDBJ databases">
        <title>Sequencing the genomes of 1000 actinobacteria strains.</title>
        <authorList>
            <person name="Klenk H.-P."/>
        </authorList>
    </citation>
    <scope>NUCLEOTIDE SEQUENCE [LARGE SCALE GENOMIC DNA]</scope>
    <source>
        <strain evidence="1 2">DSM 102122</strain>
    </source>
</reference>
<accession>A0A7W9LJT4</accession>
<dbReference type="RefSeq" id="WP_184819897.1">
    <property type="nucleotide sequence ID" value="NZ_JACHMM010000001.1"/>
</dbReference>
<gene>
    <name evidence="1" type="ORF">HD601_001020</name>
</gene>
<evidence type="ECO:0000313" key="1">
    <source>
        <dbReference type="EMBL" id="MBB5786445.1"/>
    </source>
</evidence>
<comment type="caution">
    <text evidence="1">The sequence shown here is derived from an EMBL/GenBank/DDBJ whole genome shotgun (WGS) entry which is preliminary data.</text>
</comment>
<evidence type="ECO:0000313" key="2">
    <source>
        <dbReference type="Proteomes" id="UP000542813"/>
    </source>
</evidence>
<organism evidence="1 2">
    <name type="scientific">Jiangella mangrovi</name>
    <dbReference type="NCBI Taxonomy" id="1524084"/>
    <lineage>
        <taxon>Bacteria</taxon>
        <taxon>Bacillati</taxon>
        <taxon>Actinomycetota</taxon>
        <taxon>Actinomycetes</taxon>
        <taxon>Jiangellales</taxon>
        <taxon>Jiangellaceae</taxon>
        <taxon>Jiangella</taxon>
    </lineage>
</organism>
<dbReference type="Proteomes" id="UP000542813">
    <property type="component" value="Unassembled WGS sequence"/>
</dbReference>
<dbReference type="AlphaFoldDB" id="A0A7W9LJT4"/>
<dbReference type="EMBL" id="JACHMM010000001">
    <property type="protein sequence ID" value="MBB5786445.1"/>
    <property type="molecule type" value="Genomic_DNA"/>
</dbReference>
<keyword evidence="2" id="KW-1185">Reference proteome</keyword>